<feature type="domain" description="SAM" evidence="2">
    <location>
        <begin position="95"/>
        <end position="158"/>
    </location>
</feature>
<keyword evidence="3" id="KW-1185">Reference proteome</keyword>
<feature type="region of interest" description="Disordered" evidence="1">
    <location>
        <begin position="1"/>
        <end position="82"/>
    </location>
</feature>
<feature type="compositionally biased region" description="Polar residues" evidence="1">
    <location>
        <begin position="36"/>
        <end position="49"/>
    </location>
</feature>
<accession>A0A6P8IHS0</accession>
<dbReference type="SMART" id="SM00454">
    <property type="entry name" value="SAM"/>
    <property type="match status" value="1"/>
</dbReference>
<dbReference type="InterPro" id="IPR050548">
    <property type="entry name" value="PcG_chromatin_remod_factors"/>
</dbReference>
<dbReference type="GO" id="GO:0042393">
    <property type="term" value="F:histone binding"/>
    <property type="evidence" value="ECO:0007669"/>
    <property type="project" value="TreeGrafter"/>
</dbReference>
<dbReference type="Pfam" id="PF00536">
    <property type="entry name" value="SAM_1"/>
    <property type="match status" value="1"/>
</dbReference>
<feature type="non-terminal residue" evidence="4">
    <location>
        <position position="1"/>
    </location>
</feature>
<dbReference type="OrthoDB" id="5912862at2759"/>
<dbReference type="Gene3D" id="1.10.150.50">
    <property type="entry name" value="Transcription Factor, Ets-1"/>
    <property type="match status" value="1"/>
</dbReference>
<dbReference type="KEGG" id="aten:116301448"/>
<protein>
    <submittedName>
        <fullName evidence="4">Scm-like with four MBT domains protein 1</fullName>
    </submittedName>
</protein>
<dbReference type="RefSeq" id="XP_031566366.1">
    <property type="nucleotide sequence ID" value="XM_031710506.1"/>
</dbReference>
<dbReference type="PANTHER" id="PTHR12247">
    <property type="entry name" value="POLYCOMB GROUP PROTEIN"/>
    <property type="match status" value="1"/>
</dbReference>
<dbReference type="GO" id="GO:0045892">
    <property type="term" value="P:negative regulation of DNA-templated transcription"/>
    <property type="evidence" value="ECO:0007669"/>
    <property type="project" value="TreeGrafter"/>
</dbReference>
<dbReference type="Proteomes" id="UP000515163">
    <property type="component" value="Unplaced"/>
</dbReference>
<dbReference type="PROSITE" id="PS50105">
    <property type="entry name" value="SAM_DOMAIN"/>
    <property type="match status" value="1"/>
</dbReference>
<reference evidence="4" key="1">
    <citation type="submission" date="2025-08" db="UniProtKB">
        <authorList>
            <consortium name="RefSeq"/>
        </authorList>
    </citation>
    <scope>IDENTIFICATION</scope>
    <source>
        <tissue evidence="4">Tentacle</tissue>
    </source>
</reference>
<name>A0A6P8IHS0_ACTTE</name>
<dbReference type="GO" id="GO:0005634">
    <property type="term" value="C:nucleus"/>
    <property type="evidence" value="ECO:0007669"/>
    <property type="project" value="TreeGrafter"/>
</dbReference>
<evidence type="ECO:0000313" key="3">
    <source>
        <dbReference type="Proteomes" id="UP000515163"/>
    </source>
</evidence>
<dbReference type="InterPro" id="IPR013761">
    <property type="entry name" value="SAM/pointed_sf"/>
</dbReference>
<gene>
    <name evidence="4" type="primary">LOC116301448</name>
</gene>
<feature type="compositionally biased region" description="Polar residues" evidence="1">
    <location>
        <begin position="1"/>
        <end position="12"/>
    </location>
</feature>
<proteinExistence type="predicted"/>
<dbReference type="InParanoid" id="A0A6P8IHS0"/>
<organism evidence="3 4">
    <name type="scientific">Actinia tenebrosa</name>
    <name type="common">Australian red waratah sea anemone</name>
    <dbReference type="NCBI Taxonomy" id="6105"/>
    <lineage>
        <taxon>Eukaryota</taxon>
        <taxon>Metazoa</taxon>
        <taxon>Cnidaria</taxon>
        <taxon>Anthozoa</taxon>
        <taxon>Hexacorallia</taxon>
        <taxon>Actiniaria</taxon>
        <taxon>Actiniidae</taxon>
        <taxon>Actinia</taxon>
    </lineage>
</organism>
<evidence type="ECO:0000313" key="4">
    <source>
        <dbReference type="RefSeq" id="XP_031566366.1"/>
    </source>
</evidence>
<dbReference type="GeneID" id="116301448"/>
<evidence type="ECO:0000259" key="2">
    <source>
        <dbReference type="PROSITE" id="PS50105"/>
    </source>
</evidence>
<feature type="compositionally biased region" description="Basic residues" evidence="1">
    <location>
        <begin position="51"/>
        <end position="60"/>
    </location>
</feature>
<dbReference type="GO" id="GO:0003682">
    <property type="term" value="F:chromatin binding"/>
    <property type="evidence" value="ECO:0007669"/>
    <property type="project" value="TreeGrafter"/>
</dbReference>
<dbReference type="AlphaFoldDB" id="A0A6P8IHS0"/>
<dbReference type="SUPFAM" id="SSF47769">
    <property type="entry name" value="SAM/Pointed domain"/>
    <property type="match status" value="1"/>
</dbReference>
<sequence>IDVTTPNSTTKQVAPKERNQKQKQPIKKTPPPIDVTTPNSTTKQVTPKVQNPKHRLRKKTPPLSHNDHQSTSTCLDHDDEDDVMGKIPEGHIRTWSTADVVEFISPRDCKKFADVFLEQEVDGKALMLLSLDDIHKVLGVTLGPAIKLHDDVQKLRRRSR</sequence>
<dbReference type="CDD" id="cd09509">
    <property type="entry name" value="SAM_Polycomb"/>
    <property type="match status" value="1"/>
</dbReference>
<dbReference type="InterPro" id="IPR001660">
    <property type="entry name" value="SAM"/>
</dbReference>
<evidence type="ECO:0000256" key="1">
    <source>
        <dbReference type="SAM" id="MobiDB-lite"/>
    </source>
</evidence>